<comment type="caution">
    <text evidence="2">The sequence shown here is derived from an EMBL/GenBank/DDBJ whole genome shotgun (WGS) entry which is preliminary data.</text>
</comment>
<name>A0A4Y2D800_ARAVE</name>
<protein>
    <submittedName>
        <fullName evidence="2">Uncharacterized protein</fullName>
    </submittedName>
</protein>
<feature type="transmembrane region" description="Helical" evidence="1">
    <location>
        <begin position="102"/>
        <end position="121"/>
    </location>
</feature>
<reference evidence="2 3" key="1">
    <citation type="journal article" date="2019" name="Sci. Rep.">
        <title>Orb-weaving spider Araneus ventricosus genome elucidates the spidroin gene catalogue.</title>
        <authorList>
            <person name="Kono N."/>
            <person name="Nakamura H."/>
            <person name="Ohtoshi R."/>
            <person name="Moran D.A.P."/>
            <person name="Shinohara A."/>
            <person name="Yoshida Y."/>
            <person name="Fujiwara M."/>
            <person name="Mori M."/>
            <person name="Tomita M."/>
            <person name="Arakawa K."/>
        </authorList>
    </citation>
    <scope>NUCLEOTIDE SEQUENCE [LARGE SCALE GENOMIC DNA]</scope>
</reference>
<keyword evidence="1" id="KW-1133">Transmembrane helix</keyword>
<keyword evidence="1" id="KW-0472">Membrane</keyword>
<accession>A0A4Y2D800</accession>
<proteinExistence type="predicted"/>
<evidence type="ECO:0000256" key="1">
    <source>
        <dbReference type="SAM" id="Phobius"/>
    </source>
</evidence>
<gene>
    <name evidence="2" type="ORF">AVEN_155246_1</name>
</gene>
<keyword evidence="3" id="KW-1185">Reference proteome</keyword>
<keyword evidence="1" id="KW-0812">Transmembrane</keyword>
<dbReference type="Proteomes" id="UP000499080">
    <property type="component" value="Unassembled WGS sequence"/>
</dbReference>
<evidence type="ECO:0000313" key="2">
    <source>
        <dbReference type="EMBL" id="GBM12237.1"/>
    </source>
</evidence>
<evidence type="ECO:0000313" key="3">
    <source>
        <dbReference type="Proteomes" id="UP000499080"/>
    </source>
</evidence>
<dbReference type="EMBL" id="BGPR01000311">
    <property type="protein sequence ID" value="GBM12237.1"/>
    <property type="molecule type" value="Genomic_DNA"/>
</dbReference>
<sequence>MTAPAIDSSTEAGVLVAKYLATTLPLPKEVRTITGGGIYTPQRKQIPALSDSPHSQVARRECFAMNFHPLGESYVGGGNNNYFTKLEWCFRSFPERHFSTCIAFAFTASTIYFILALTWQWRIKRRRTRRD</sequence>
<organism evidence="2 3">
    <name type="scientific">Araneus ventricosus</name>
    <name type="common">Orbweaver spider</name>
    <name type="synonym">Epeira ventricosa</name>
    <dbReference type="NCBI Taxonomy" id="182803"/>
    <lineage>
        <taxon>Eukaryota</taxon>
        <taxon>Metazoa</taxon>
        <taxon>Ecdysozoa</taxon>
        <taxon>Arthropoda</taxon>
        <taxon>Chelicerata</taxon>
        <taxon>Arachnida</taxon>
        <taxon>Araneae</taxon>
        <taxon>Araneomorphae</taxon>
        <taxon>Entelegynae</taxon>
        <taxon>Araneoidea</taxon>
        <taxon>Araneidae</taxon>
        <taxon>Araneus</taxon>
    </lineage>
</organism>
<dbReference type="AlphaFoldDB" id="A0A4Y2D800"/>